<reference evidence="2" key="1">
    <citation type="submission" date="2023-07" db="EMBL/GenBank/DDBJ databases">
        <authorList>
            <consortium name="AG Swart"/>
            <person name="Singh M."/>
            <person name="Singh A."/>
            <person name="Seah K."/>
            <person name="Emmerich C."/>
        </authorList>
    </citation>
    <scope>NUCLEOTIDE SEQUENCE</scope>
    <source>
        <strain evidence="2">DP1</strain>
    </source>
</reference>
<dbReference type="Proteomes" id="UP001295684">
    <property type="component" value="Unassembled WGS sequence"/>
</dbReference>
<evidence type="ECO:0000313" key="3">
    <source>
        <dbReference type="Proteomes" id="UP001295684"/>
    </source>
</evidence>
<evidence type="ECO:0000256" key="1">
    <source>
        <dbReference type="SAM" id="MobiDB-lite"/>
    </source>
</evidence>
<accession>A0AAD1UL84</accession>
<organism evidence="2 3">
    <name type="scientific">Euplotes crassus</name>
    <dbReference type="NCBI Taxonomy" id="5936"/>
    <lineage>
        <taxon>Eukaryota</taxon>
        <taxon>Sar</taxon>
        <taxon>Alveolata</taxon>
        <taxon>Ciliophora</taxon>
        <taxon>Intramacronucleata</taxon>
        <taxon>Spirotrichea</taxon>
        <taxon>Hypotrichia</taxon>
        <taxon>Euplotida</taxon>
        <taxon>Euplotidae</taxon>
        <taxon>Moneuplotes</taxon>
    </lineage>
</organism>
<protein>
    <submittedName>
        <fullName evidence="2">Uncharacterized protein</fullName>
    </submittedName>
</protein>
<dbReference type="EMBL" id="CAMPGE010008502">
    <property type="protein sequence ID" value="CAI2367399.1"/>
    <property type="molecule type" value="Genomic_DNA"/>
</dbReference>
<dbReference type="AlphaFoldDB" id="A0AAD1UL84"/>
<feature type="region of interest" description="Disordered" evidence="1">
    <location>
        <begin position="1"/>
        <end position="48"/>
    </location>
</feature>
<proteinExistence type="predicted"/>
<keyword evidence="3" id="KW-1185">Reference proteome</keyword>
<evidence type="ECO:0000313" key="2">
    <source>
        <dbReference type="EMBL" id="CAI2367399.1"/>
    </source>
</evidence>
<sequence length="420" mass="48016">MFPPLKSKQVLNADLDLSSPKTQRTRKSSQDNKKTIKSRPLPKSNRSIYKSMRASYSEIESRLDQAGLQCVSKNNILTARQSVDDILKGAKDSRRQLTNLKTIKQINPLNEEIQNELSLHRKAKSTISPYDRIKFSLKRKNYMLVKKVPKKLMKSRKKFTVKPAKTTEGEHNALVEVGFSNIPELKIQNPYLKRQERIAFEQTSGEFAGKDLNFFKDIRLKENDMSLKEQDSVEPQFTSTFNASIPFKDTFMDLSETSPANQGISTIYNETSRQSKLLESNEDDKNNSSNANNKPFLFNPEKAKIALNDTKDSPNPKKVKLKLSKKIPRKPKETKNKITITARDRGIVFAKGIKKPKSMRDMIPKKYSNGKVKMMDADLNTIKDEGELEEASSIKSIPRCVIDPNKMRLVEQTIRMLNEV</sequence>
<name>A0AAD1UL84_EUPCR</name>
<gene>
    <name evidence="2" type="ORF">ECRASSUSDP1_LOCUS8682</name>
</gene>
<feature type="region of interest" description="Disordered" evidence="1">
    <location>
        <begin position="278"/>
        <end position="299"/>
    </location>
</feature>
<comment type="caution">
    <text evidence="2">The sequence shown here is derived from an EMBL/GenBank/DDBJ whole genome shotgun (WGS) entry which is preliminary data.</text>
</comment>